<dbReference type="Proteomes" id="UP000250003">
    <property type="component" value="Chromosome"/>
</dbReference>
<dbReference type="SUPFAM" id="SSF51182">
    <property type="entry name" value="RmlC-like cupins"/>
    <property type="match status" value="1"/>
</dbReference>
<proteinExistence type="predicted"/>
<dbReference type="Gene3D" id="1.10.10.60">
    <property type="entry name" value="Homeodomain-like"/>
    <property type="match status" value="2"/>
</dbReference>
<sequence>MQSYKHEFISPNEMLEVYLDFRIDTGSVINKHFHDWIEIVYLIHGDLEFQDNNQVRQLKEGEFVVVNPMSIHSTKCLSGNTAILLQIPVTFLEKLVPDIRQYVFSIDYHSKDPRVQTKLREIGSTLQNLWIAYQFQVEGYQFRCYSLIFELLYILIHSFSYKVNQKELYRNQKNMKRIQFIMEYVTQHYTEAISISEIADKVGLNEIYFSRFFKKSMGITFLEYLYRVRLEKIYTDLLNTDLNIREICERHGFYNEKVFRRMFRELYGCSPRDVYRK</sequence>
<dbReference type="InterPro" id="IPR003313">
    <property type="entry name" value="AraC-bd"/>
</dbReference>
<dbReference type="PANTHER" id="PTHR43280:SF2">
    <property type="entry name" value="HTH-TYPE TRANSCRIPTIONAL REGULATOR EXSA"/>
    <property type="match status" value="1"/>
</dbReference>
<evidence type="ECO:0000256" key="1">
    <source>
        <dbReference type="ARBA" id="ARBA00023015"/>
    </source>
</evidence>
<protein>
    <submittedName>
        <fullName evidence="5">AraC family transcriptional regulator</fullName>
    </submittedName>
</protein>
<organism evidence="5 6">
    <name type="scientific">Blautia argi</name>
    <dbReference type="NCBI Taxonomy" id="1912897"/>
    <lineage>
        <taxon>Bacteria</taxon>
        <taxon>Bacillati</taxon>
        <taxon>Bacillota</taxon>
        <taxon>Clostridia</taxon>
        <taxon>Lachnospirales</taxon>
        <taxon>Lachnospiraceae</taxon>
        <taxon>Blautia</taxon>
    </lineage>
</organism>
<dbReference type="RefSeq" id="WP_111919781.1">
    <property type="nucleotide sequence ID" value="NZ_CAUWHR010000007.1"/>
</dbReference>
<dbReference type="OrthoDB" id="2112176at2"/>
<reference evidence="6" key="1">
    <citation type="submission" date="2018-06" db="EMBL/GenBank/DDBJ databases">
        <title>Description of Blautia argi sp. nov., a new anaerobic isolated from dog feces.</title>
        <authorList>
            <person name="Chang Y.-H."/>
            <person name="Paek J."/>
            <person name="Shin Y."/>
        </authorList>
    </citation>
    <scope>NUCLEOTIDE SEQUENCE [LARGE SCALE GENOMIC DNA]</scope>
    <source>
        <strain evidence="6">KCTC 15426</strain>
    </source>
</reference>
<evidence type="ECO:0000259" key="4">
    <source>
        <dbReference type="PROSITE" id="PS01124"/>
    </source>
</evidence>
<dbReference type="InterPro" id="IPR011051">
    <property type="entry name" value="RmlC_Cupin_sf"/>
</dbReference>
<dbReference type="AlphaFoldDB" id="A0A2Z4UB90"/>
<dbReference type="Gene3D" id="2.60.120.10">
    <property type="entry name" value="Jelly Rolls"/>
    <property type="match status" value="1"/>
</dbReference>
<gene>
    <name evidence="5" type="ORF">DQQ01_09200</name>
</gene>
<evidence type="ECO:0000256" key="2">
    <source>
        <dbReference type="ARBA" id="ARBA00023125"/>
    </source>
</evidence>
<keyword evidence="6" id="KW-1185">Reference proteome</keyword>
<dbReference type="PANTHER" id="PTHR43280">
    <property type="entry name" value="ARAC-FAMILY TRANSCRIPTIONAL REGULATOR"/>
    <property type="match status" value="1"/>
</dbReference>
<dbReference type="Pfam" id="PF02311">
    <property type="entry name" value="AraC_binding"/>
    <property type="match status" value="1"/>
</dbReference>
<dbReference type="GO" id="GO:0003700">
    <property type="term" value="F:DNA-binding transcription factor activity"/>
    <property type="evidence" value="ECO:0007669"/>
    <property type="project" value="InterPro"/>
</dbReference>
<keyword evidence="1" id="KW-0805">Transcription regulation</keyword>
<dbReference type="EMBL" id="CP030280">
    <property type="protein sequence ID" value="AWY98292.1"/>
    <property type="molecule type" value="Genomic_DNA"/>
</dbReference>
<keyword evidence="3" id="KW-0804">Transcription</keyword>
<dbReference type="SMART" id="SM00342">
    <property type="entry name" value="HTH_ARAC"/>
    <property type="match status" value="1"/>
</dbReference>
<dbReference type="InterPro" id="IPR018060">
    <property type="entry name" value="HTH_AraC"/>
</dbReference>
<evidence type="ECO:0000256" key="3">
    <source>
        <dbReference type="ARBA" id="ARBA00023163"/>
    </source>
</evidence>
<dbReference type="SUPFAM" id="SSF46689">
    <property type="entry name" value="Homeodomain-like"/>
    <property type="match status" value="2"/>
</dbReference>
<name>A0A2Z4UB90_9FIRM</name>
<dbReference type="InterPro" id="IPR014710">
    <property type="entry name" value="RmlC-like_jellyroll"/>
</dbReference>
<accession>A0A2Z4UB90</accession>
<keyword evidence="2" id="KW-0238">DNA-binding</keyword>
<dbReference type="Pfam" id="PF12833">
    <property type="entry name" value="HTH_18"/>
    <property type="match status" value="1"/>
</dbReference>
<feature type="domain" description="HTH araC/xylS-type" evidence="4">
    <location>
        <begin position="179"/>
        <end position="277"/>
    </location>
</feature>
<evidence type="ECO:0000313" key="5">
    <source>
        <dbReference type="EMBL" id="AWY98292.1"/>
    </source>
</evidence>
<dbReference type="InterPro" id="IPR009057">
    <property type="entry name" value="Homeodomain-like_sf"/>
</dbReference>
<evidence type="ECO:0000313" key="6">
    <source>
        <dbReference type="Proteomes" id="UP000250003"/>
    </source>
</evidence>
<dbReference type="KEGG" id="blau:DQQ01_09200"/>
<dbReference type="GO" id="GO:0043565">
    <property type="term" value="F:sequence-specific DNA binding"/>
    <property type="evidence" value="ECO:0007669"/>
    <property type="project" value="InterPro"/>
</dbReference>
<dbReference type="PROSITE" id="PS01124">
    <property type="entry name" value="HTH_ARAC_FAMILY_2"/>
    <property type="match status" value="1"/>
</dbReference>